<feature type="region of interest" description="Disordered" evidence="5">
    <location>
        <begin position="1"/>
        <end position="20"/>
    </location>
</feature>
<keyword evidence="3 4" id="KW-0808">Transferase</keyword>
<dbReference type="InterPro" id="IPR014031">
    <property type="entry name" value="Ketoacyl_synth_C"/>
</dbReference>
<dbReference type="CDD" id="cd00833">
    <property type="entry name" value="PKS"/>
    <property type="match status" value="1"/>
</dbReference>
<dbReference type="EMBL" id="JACCJB010000005">
    <property type="protein sequence ID" value="KAF6227264.1"/>
    <property type="molecule type" value="Genomic_DNA"/>
</dbReference>
<protein>
    <recommendedName>
        <fullName evidence="6">Ketosynthase family 3 (KS3) domain-containing protein</fullName>
    </recommendedName>
</protein>
<evidence type="ECO:0000313" key="7">
    <source>
        <dbReference type="EMBL" id="KAF6227264.1"/>
    </source>
</evidence>
<dbReference type="InterPro" id="IPR020841">
    <property type="entry name" value="PKS_Beta-ketoAc_synthase_dom"/>
</dbReference>
<name>A0A8H6CPE8_9LECA</name>
<dbReference type="SUPFAM" id="SSF53901">
    <property type="entry name" value="Thiolase-like"/>
    <property type="match status" value="1"/>
</dbReference>
<keyword evidence="8" id="KW-1185">Reference proteome</keyword>
<dbReference type="Pfam" id="PF00109">
    <property type="entry name" value="ketoacyl-synt"/>
    <property type="match status" value="1"/>
</dbReference>
<evidence type="ECO:0000256" key="5">
    <source>
        <dbReference type="SAM" id="MobiDB-lite"/>
    </source>
</evidence>
<dbReference type="InterPro" id="IPR014043">
    <property type="entry name" value="Acyl_transferase_dom"/>
</dbReference>
<comment type="similarity">
    <text evidence="4">Belongs to the thiolase-like superfamily. Beta-ketoacyl-ACP synthases family.</text>
</comment>
<keyword evidence="1" id="KW-0596">Phosphopantetheine</keyword>
<dbReference type="PROSITE" id="PS00606">
    <property type="entry name" value="KS3_1"/>
    <property type="match status" value="1"/>
</dbReference>
<dbReference type="GO" id="GO:0004312">
    <property type="term" value="F:fatty acid synthase activity"/>
    <property type="evidence" value="ECO:0007669"/>
    <property type="project" value="TreeGrafter"/>
</dbReference>
<evidence type="ECO:0000256" key="2">
    <source>
        <dbReference type="ARBA" id="ARBA00022553"/>
    </source>
</evidence>
<reference evidence="7 8" key="1">
    <citation type="journal article" date="2020" name="Genomics">
        <title>Complete, high-quality genomes from long-read metagenomic sequencing of two wolf lichen thalli reveals enigmatic genome architecture.</title>
        <authorList>
            <person name="McKenzie S.K."/>
            <person name="Walston R.F."/>
            <person name="Allen J.L."/>
        </authorList>
    </citation>
    <scope>NUCLEOTIDE SEQUENCE [LARGE SCALE GENOMIC DNA]</scope>
    <source>
        <strain evidence="7">WasteWater1</strain>
    </source>
</reference>
<dbReference type="InterPro" id="IPR050091">
    <property type="entry name" value="PKS_NRPS_Biosynth_Enz"/>
</dbReference>
<dbReference type="Gene3D" id="3.40.366.10">
    <property type="entry name" value="Malonyl-Coenzyme A Acyl Carrier Protein, domain 2"/>
    <property type="match status" value="2"/>
</dbReference>
<dbReference type="SMART" id="SM00827">
    <property type="entry name" value="PKS_AT"/>
    <property type="match status" value="1"/>
</dbReference>
<dbReference type="AlphaFoldDB" id="A0A8H6CPE8"/>
<dbReference type="Proteomes" id="UP000593566">
    <property type="component" value="Unassembled WGS sequence"/>
</dbReference>
<dbReference type="SMART" id="SM00825">
    <property type="entry name" value="PKS_KS"/>
    <property type="match status" value="1"/>
</dbReference>
<organism evidence="7 8">
    <name type="scientific">Letharia lupina</name>
    <dbReference type="NCBI Taxonomy" id="560253"/>
    <lineage>
        <taxon>Eukaryota</taxon>
        <taxon>Fungi</taxon>
        <taxon>Dikarya</taxon>
        <taxon>Ascomycota</taxon>
        <taxon>Pezizomycotina</taxon>
        <taxon>Lecanoromycetes</taxon>
        <taxon>OSLEUM clade</taxon>
        <taxon>Lecanoromycetidae</taxon>
        <taxon>Lecanorales</taxon>
        <taxon>Lecanorineae</taxon>
        <taxon>Parmeliaceae</taxon>
        <taxon>Letharia</taxon>
    </lineage>
</organism>
<dbReference type="InterPro" id="IPR016039">
    <property type="entry name" value="Thiolase-like"/>
</dbReference>
<comment type="caution">
    <text evidence="7">The sequence shown here is derived from an EMBL/GenBank/DDBJ whole genome shotgun (WGS) entry which is preliminary data.</text>
</comment>
<dbReference type="GO" id="GO:0044550">
    <property type="term" value="P:secondary metabolite biosynthetic process"/>
    <property type="evidence" value="ECO:0007669"/>
    <property type="project" value="TreeGrafter"/>
</dbReference>
<keyword evidence="2" id="KW-0597">Phosphoprotein</keyword>
<evidence type="ECO:0000313" key="8">
    <source>
        <dbReference type="Proteomes" id="UP000593566"/>
    </source>
</evidence>
<dbReference type="InterPro" id="IPR014030">
    <property type="entry name" value="Ketoacyl_synth_N"/>
</dbReference>
<dbReference type="Gene3D" id="3.40.47.10">
    <property type="match status" value="1"/>
</dbReference>
<dbReference type="GeneID" id="59337102"/>
<evidence type="ECO:0000256" key="1">
    <source>
        <dbReference type="ARBA" id="ARBA00022450"/>
    </source>
</evidence>
<dbReference type="PROSITE" id="PS52004">
    <property type="entry name" value="KS3_2"/>
    <property type="match status" value="1"/>
</dbReference>
<evidence type="ECO:0000256" key="4">
    <source>
        <dbReference type="RuleBase" id="RU003694"/>
    </source>
</evidence>
<dbReference type="Pfam" id="PF22621">
    <property type="entry name" value="CurL-like_PKS_C"/>
    <property type="match status" value="1"/>
</dbReference>
<proteinExistence type="inferred from homology"/>
<dbReference type="GO" id="GO:0004315">
    <property type="term" value="F:3-oxoacyl-[acyl-carrier-protein] synthase activity"/>
    <property type="evidence" value="ECO:0007669"/>
    <property type="project" value="InterPro"/>
</dbReference>
<dbReference type="PANTHER" id="PTHR43775">
    <property type="entry name" value="FATTY ACID SYNTHASE"/>
    <property type="match status" value="1"/>
</dbReference>
<gene>
    <name evidence="7" type="ORF">HO133_008707</name>
</gene>
<dbReference type="SUPFAM" id="SSF52151">
    <property type="entry name" value="FabD/lysophospholipase-like"/>
    <property type="match status" value="1"/>
</dbReference>
<accession>A0A8H6CPE8</accession>
<dbReference type="RefSeq" id="XP_037155572.1">
    <property type="nucleotide sequence ID" value="XM_037299571.1"/>
</dbReference>
<evidence type="ECO:0000256" key="3">
    <source>
        <dbReference type="ARBA" id="ARBA00022679"/>
    </source>
</evidence>
<evidence type="ECO:0000259" key="6">
    <source>
        <dbReference type="PROSITE" id="PS52004"/>
    </source>
</evidence>
<feature type="domain" description="Ketosynthase family 3 (KS3)" evidence="6">
    <location>
        <begin position="18"/>
        <end position="450"/>
    </location>
</feature>
<dbReference type="GO" id="GO:0006633">
    <property type="term" value="P:fatty acid biosynthetic process"/>
    <property type="evidence" value="ECO:0007669"/>
    <property type="project" value="InterPro"/>
</dbReference>
<dbReference type="PANTHER" id="PTHR43775:SF45">
    <property type="entry name" value="CONIDIAL PIGMENT POLYKETIDE SYNTHASE ALB1"/>
    <property type="match status" value="1"/>
</dbReference>
<sequence>MADPRNDPSSSPSGKPEQSKIAIVGFEGRFPDAESIDKFWDILHKGLDVHRKILEDRFDVATHYDPTGRKKNTSKVQYGCFIEKPGLFGARFFNMSPRESANADPGQRLAIITAYEALEMAGFVPDTTPSTQRNRVGIFYGMTSDDWREVNSGQNIDTSFLPGGNRAFTPGRINYHFKFSGPSFSVDTACSSSFAAIHVACNSLWRGNCDTAIAGGTNVMTNPDIFAGLDRGQFLSSTGNCNTFDDGANGYCRADAVGTVVLKRLEDAEADNDPIRGVILGAYTNHSAEADSMTRPHVGAQASIFTNILDVANVDPLDVSYIEMHGTGTQAGDVVEMKSVLDVFATGKRGPEHSLHLGSIKANVGHAESGSRVTSLIKVLKMMEENEIPPHCGIKTKINHNFPTDLKVRNVKIALEPTDWRRPEHGKRKRTVFLNNFSAGGGNTALLMEDAPSVFPMDHLDPRSTHLVAVSGKIKLSIQKNIETLAAFLNGNPELSLPSLAYTSTARRMHHSHRVIGSGRDLRSTKDALQGLGPSEDLKSTPIPAKVPKVNFVFTGQGALYASLARQLFDHISSFRASIQRFDRIAQSQGFPSFVPLIDGSRGGLQEVGPVVSQPWRHTAGVVSASDAIFLAGIRAQVLEERCNTGTHAMLAVKASLSSLSNYVNRQSYEVACINGPNETVLSGTISEVDLLSIILTAQNIKSASSMYSSLFTHLKSSAFYTISNPQRRL</sequence>
<dbReference type="InterPro" id="IPR016035">
    <property type="entry name" value="Acyl_Trfase/lysoPLipase"/>
</dbReference>
<dbReference type="Pfam" id="PF02801">
    <property type="entry name" value="Ketoacyl-synt_C"/>
    <property type="match status" value="1"/>
</dbReference>
<dbReference type="InterPro" id="IPR018201">
    <property type="entry name" value="Ketoacyl_synth_AS"/>
</dbReference>
<dbReference type="FunFam" id="3.40.47.10:FF:000031">
    <property type="entry name" value="Sterigmatocystin biosynthesis polyketide synthase"/>
    <property type="match status" value="1"/>
</dbReference>
<dbReference type="InterPro" id="IPR001227">
    <property type="entry name" value="Ac_transferase_dom_sf"/>
</dbReference>